<evidence type="ECO:0000313" key="3">
    <source>
        <dbReference type="Proteomes" id="UP000321960"/>
    </source>
</evidence>
<dbReference type="EMBL" id="BJZU01000052">
    <property type="protein sequence ID" value="GEP04818.1"/>
    <property type="molecule type" value="Genomic_DNA"/>
</dbReference>
<dbReference type="AlphaFoldDB" id="A0A512J4C1"/>
<dbReference type="RefSeq" id="WP_147026412.1">
    <property type="nucleotide sequence ID" value="NZ_BJZU01000052.1"/>
</dbReference>
<dbReference type="EMBL" id="BSPK01000025">
    <property type="protein sequence ID" value="GLS63644.1"/>
    <property type="molecule type" value="Genomic_DNA"/>
</dbReference>
<accession>A0A512J4C1</accession>
<dbReference type="Proteomes" id="UP001156856">
    <property type="component" value="Unassembled WGS sequence"/>
</dbReference>
<protein>
    <submittedName>
        <fullName evidence="1">Uncharacterized protein</fullName>
    </submittedName>
</protein>
<comment type="caution">
    <text evidence="1">The sequence shown here is derived from an EMBL/GenBank/DDBJ whole genome shotgun (WGS) entry which is preliminary data.</text>
</comment>
<name>A0A512J4C1_9HYPH</name>
<keyword evidence="4" id="KW-1185">Reference proteome</keyword>
<proteinExistence type="predicted"/>
<reference evidence="1 3" key="3">
    <citation type="submission" date="2019-07" db="EMBL/GenBank/DDBJ databases">
        <title>Whole genome shotgun sequence of Methylobacterium oxalidis NBRC 107715.</title>
        <authorList>
            <person name="Hosoyama A."/>
            <person name="Uohara A."/>
            <person name="Ohji S."/>
            <person name="Ichikawa N."/>
        </authorList>
    </citation>
    <scope>NUCLEOTIDE SEQUENCE [LARGE SCALE GENOMIC DNA]</scope>
    <source>
        <strain evidence="1 3">NBRC 107715</strain>
    </source>
</reference>
<reference evidence="4" key="2">
    <citation type="journal article" date="2019" name="Int. J. Syst. Evol. Microbiol.">
        <title>The Global Catalogue of Microorganisms (GCM) 10K type strain sequencing project: providing services to taxonomists for standard genome sequencing and annotation.</title>
        <authorList>
            <consortium name="The Broad Institute Genomics Platform"/>
            <consortium name="The Broad Institute Genome Sequencing Center for Infectious Disease"/>
            <person name="Wu L."/>
            <person name="Ma J."/>
        </authorList>
    </citation>
    <scope>NUCLEOTIDE SEQUENCE [LARGE SCALE GENOMIC DNA]</scope>
    <source>
        <strain evidence="4">NBRC 107715</strain>
    </source>
</reference>
<dbReference type="Proteomes" id="UP000321960">
    <property type="component" value="Unassembled WGS sequence"/>
</dbReference>
<sequence>MRQSATVHQALTTIPTTPEGRPALVAFADWQIELHESPQNGAHTIFDRAYSALARAVRAETRGPAPHLSVLPLDSLFALADLYDSASRHFHVGAFWPKTGDDGEHSGKNLVISEGDRMSEMFDAIVDEIAKREPADGTEADQQGEWLMRKALADGDWEKAAAIAARTPAQIERAFARSEAGRWTTAKRA</sequence>
<organism evidence="1 3">
    <name type="scientific">Methylobacterium oxalidis</name>
    <dbReference type="NCBI Taxonomy" id="944322"/>
    <lineage>
        <taxon>Bacteria</taxon>
        <taxon>Pseudomonadati</taxon>
        <taxon>Pseudomonadota</taxon>
        <taxon>Alphaproteobacteria</taxon>
        <taxon>Hyphomicrobiales</taxon>
        <taxon>Methylobacteriaceae</taxon>
        <taxon>Methylobacterium</taxon>
    </lineage>
</organism>
<reference evidence="2" key="4">
    <citation type="submission" date="2023-01" db="EMBL/GenBank/DDBJ databases">
        <title>Draft genome sequence of Methylobacterium oxalidis strain NBRC 107715.</title>
        <authorList>
            <person name="Sun Q."/>
            <person name="Mori K."/>
        </authorList>
    </citation>
    <scope>NUCLEOTIDE SEQUENCE</scope>
    <source>
        <strain evidence="2">NBRC 107715</strain>
    </source>
</reference>
<gene>
    <name evidence="2" type="ORF">GCM10007888_20250</name>
    <name evidence="1" type="ORF">MOX02_28560</name>
</gene>
<evidence type="ECO:0000313" key="2">
    <source>
        <dbReference type="EMBL" id="GLS63644.1"/>
    </source>
</evidence>
<evidence type="ECO:0000313" key="1">
    <source>
        <dbReference type="EMBL" id="GEP04818.1"/>
    </source>
</evidence>
<evidence type="ECO:0000313" key="4">
    <source>
        <dbReference type="Proteomes" id="UP001156856"/>
    </source>
</evidence>
<reference evidence="2" key="1">
    <citation type="journal article" date="2014" name="Int. J. Syst. Evol. Microbiol.">
        <title>Complete genome of a new Firmicutes species belonging to the dominant human colonic microbiota ('Ruminococcus bicirculans') reveals two chromosomes and a selective capacity to utilize plant glucans.</title>
        <authorList>
            <consortium name="NISC Comparative Sequencing Program"/>
            <person name="Wegmann U."/>
            <person name="Louis P."/>
            <person name="Goesmann A."/>
            <person name="Henrissat B."/>
            <person name="Duncan S.H."/>
            <person name="Flint H.J."/>
        </authorList>
    </citation>
    <scope>NUCLEOTIDE SEQUENCE</scope>
    <source>
        <strain evidence="2">NBRC 107715</strain>
    </source>
</reference>